<dbReference type="EMBL" id="AP019309">
    <property type="protein sequence ID" value="BBH26220.1"/>
    <property type="molecule type" value="Genomic_DNA"/>
</dbReference>
<dbReference type="RefSeq" id="WP_125118779.1">
    <property type="nucleotide sequence ID" value="NZ_AP019309.1"/>
</dbReference>
<dbReference type="PANTHER" id="PTHR36455:SF1">
    <property type="entry name" value="BLR8292 PROTEIN"/>
    <property type="match status" value="1"/>
</dbReference>
<dbReference type="KEGG" id="ebm:SG0102_08050"/>
<dbReference type="InParanoid" id="A0A3G9J549"/>
<protein>
    <submittedName>
        <fullName evidence="2">Transposase</fullName>
    </submittedName>
</protein>
<dbReference type="InterPro" id="IPR008878">
    <property type="entry name" value="Transposase_IS66_Orf2"/>
</dbReference>
<dbReference type="KEGG" id="ebm:SG0102_11540"/>
<evidence type="ECO:0000313" key="1">
    <source>
        <dbReference type="EMBL" id="BBH25871.1"/>
    </source>
</evidence>
<dbReference type="NCBIfam" id="NF033819">
    <property type="entry name" value="IS66_TnpB"/>
    <property type="match status" value="1"/>
</dbReference>
<dbReference type="EMBL" id="AP019309">
    <property type="protein sequence ID" value="BBH25871.1"/>
    <property type="molecule type" value="Genomic_DNA"/>
</dbReference>
<evidence type="ECO:0000313" key="2">
    <source>
        <dbReference type="EMBL" id="BBH26220.1"/>
    </source>
</evidence>
<dbReference type="PANTHER" id="PTHR36455">
    <property type="match status" value="1"/>
</dbReference>
<dbReference type="Proteomes" id="UP000268059">
    <property type="component" value="Chromosome"/>
</dbReference>
<organism evidence="2 3">
    <name type="scientific">Intestinibaculum porci</name>
    <dbReference type="NCBI Taxonomy" id="2487118"/>
    <lineage>
        <taxon>Bacteria</taxon>
        <taxon>Bacillati</taxon>
        <taxon>Bacillota</taxon>
        <taxon>Erysipelotrichia</taxon>
        <taxon>Erysipelotrichales</taxon>
        <taxon>Erysipelotrichaceae</taxon>
        <taxon>Intestinibaculum</taxon>
    </lineage>
</organism>
<name>A0A3G9J549_9FIRM</name>
<dbReference type="OrthoDB" id="4956084at2"/>
<keyword evidence="3" id="KW-1185">Reference proteome</keyword>
<dbReference type="Pfam" id="PF05717">
    <property type="entry name" value="TnpB_IS66"/>
    <property type="match status" value="1"/>
</dbReference>
<dbReference type="AlphaFoldDB" id="A0A3G9J549"/>
<reference evidence="2 3" key="1">
    <citation type="submission" date="2018-11" db="EMBL/GenBank/DDBJ databases">
        <title>Novel Erysipelotrichaceae bacterium isolated from small intestine of a swine.</title>
        <authorList>
            <person name="Kim J.S."/>
            <person name="Choe H."/>
            <person name="Lee Y.R."/>
            <person name="Kim K.M."/>
            <person name="Park D.S."/>
        </authorList>
    </citation>
    <scope>NUCLEOTIDE SEQUENCE [LARGE SCALE GENOMIC DNA]</scope>
    <source>
        <strain evidence="2 3">SG0102</strain>
    </source>
</reference>
<gene>
    <name evidence="1" type="ORF">SG0102_08050</name>
    <name evidence="2" type="ORF">SG0102_11540</name>
</gene>
<proteinExistence type="predicted"/>
<sequence length="120" mass="14183">MNFLGDDIKQIFVCTEPVDLRKGIDGYAAIVQSIFHRSPMDHCLYIFCNRSHNKIKALYYDNASTGFWLLYKRLEKGTFKWKISSDGSYAEISERQFRWLMEGLKINQPTAFKKIERQYV</sequence>
<evidence type="ECO:0000313" key="3">
    <source>
        <dbReference type="Proteomes" id="UP000268059"/>
    </source>
</evidence>
<accession>A0A3G9J549</accession>